<dbReference type="AlphaFoldDB" id="A0AAV4F847"/>
<dbReference type="GO" id="GO:0005634">
    <property type="term" value="C:nucleus"/>
    <property type="evidence" value="ECO:0007669"/>
    <property type="project" value="InterPro"/>
</dbReference>
<sequence length="178" mass="20937">MQRAYIMMVLYSREMEKTMQRPRSPAFRSMVRGATGGGEIWSHTNEDTKMCQYGWRCKNSEDLYRSDVLIGNWNEERWDLKEIKRNHALPSEFDHYYRPTAADSYNSDPVHKYPEDLKKLKERLPHAFSAHQPELDTPEHQAYCNSWQTTQRASYLDPKLRLEPVCPPPVAPASDPYQ</sequence>
<dbReference type="InterPro" id="IPR009524">
    <property type="entry name" value="CFAP68"/>
</dbReference>
<proteinExistence type="predicted"/>
<dbReference type="EMBL" id="BMAT01000616">
    <property type="protein sequence ID" value="GFR69538.1"/>
    <property type="molecule type" value="Genomic_DNA"/>
</dbReference>
<organism evidence="1 2">
    <name type="scientific">Elysia marginata</name>
    <dbReference type="NCBI Taxonomy" id="1093978"/>
    <lineage>
        <taxon>Eukaryota</taxon>
        <taxon>Metazoa</taxon>
        <taxon>Spiralia</taxon>
        <taxon>Lophotrochozoa</taxon>
        <taxon>Mollusca</taxon>
        <taxon>Gastropoda</taxon>
        <taxon>Heterobranchia</taxon>
        <taxon>Euthyneura</taxon>
        <taxon>Panpulmonata</taxon>
        <taxon>Sacoglossa</taxon>
        <taxon>Placobranchoidea</taxon>
        <taxon>Plakobranchidae</taxon>
        <taxon>Elysia</taxon>
    </lineage>
</organism>
<name>A0AAV4F847_9GAST</name>
<accession>A0AAV4F847</accession>
<dbReference type="Pfam" id="PF06608">
    <property type="entry name" value="CFAP68"/>
    <property type="match status" value="1"/>
</dbReference>
<evidence type="ECO:0000313" key="2">
    <source>
        <dbReference type="Proteomes" id="UP000762676"/>
    </source>
</evidence>
<dbReference type="Proteomes" id="UP000762676">
    <property type="component" value="Unassembled WGS sequence"/>
</dbReference>
<protein>
    <submittedName>
        <fullName evidence="1">UPF0686 protein C11orf1 homolog</fullName>
    </submittedName>
</protein>
<evidence type="ECO:0000313" key="1">
    <source>
        <dbReference type="EMBL" id="GFR69538.1"/>
    </source>
</evidence>
<gene>
    <name evidence="1" type="ORF">ElyMa_000303800</name>
</gene>
<keyword evidence="2" id="KW-1185">Reference proteome</keyword>
<comment type="caution">
    <text evidence="1">The sequence shown here is derived from an EMBL/GenBank/DDBJ whole genome shotgun (WGS) entry which is preliminary data.</text>
</comment>
<reference evidence="1 2" key="1">
    <citation type="journal article" date="2021" name="Elife">
        <title>Chloroplast acquisition without the gene transfer in kleptoplastic sea slugs, Plakobranchus ocellatus.</title>
        <authorList>
            <person name="Maeda T."/>
            <person name="Takahashi S."/>
            <person name="Yoshida T."/>
            <person name="Shimamura S."/>
            <person name="Takaki Y."/>
            <person name="Nagai Y."/>
            <person name="Toyoda A."/>
            <person name="Suzuki Y."/>
            <person name="Arimoto A."/>
            <person name="Ishii H."/>
            <person name="Satoh N."/>
            <person name="Nishiyama T."/>
            <person name="Hasebe M."/>
            <person name="Maruyama T."/>
            <person name="Minagawa J."/>
            <person name="Obokata J."/>
            <person name="Shigenobu S."/>
        </authorList>
    </citation>
    <scope>NUCLEOTIDE SEQUENCE [LARGE SCALE GENOMIC DNA]</scope>
</reference>
<dbReference type="GO" id="GO:0030317">
    <property type="term" value="P:flagellated sperm motility"/>
    <property type="evidence" value="ECO:0007669"/>
    <property type="project" value="InterPro"/>
</dbReference>